<dbReference type="FunFam" id="3.10.20.370:FF:000001">
    <property type="entry name" value="Retrovirus-related Pol polyprotein from transposon 17.6-like protein"/>
    <property type="match status" value="1"/>
</dbReference>
<keyword evidence="8" id="KW-1185">Reference proteome</keyword>
<dbReference type="OrthoDB" id="10058156at2759"/>
<accession>A0A8J2JDB1</accession>
<feature type="non-terminal residue" evidence="7">
    <location>
        <position position="747"/>
    </location>
</feature>
<dbReference type="GO" id="GO:0003676">
    <property type="term" value="F:nucleic acid binding"/>
    <property type="evidence" value="ECO:0007669"/>
    <property type="project" value="InterPro"/>
</dbReference>
<dbReference type="AlphaFoldDB" id="A0A8J2JDB1"/>
<dbReference type="GO" id="GO:0003964">
    <property type="term" value="F:RNA-directed DNA polymerase activity"/>
    <property type="evidence" value="ECO:0007669"/>
    <property type="project" value="UniProtKB-KW"/>
</dbReference>
<keyword evidence="1" id="KW-0548">Nucleotidyltransferase</keyword>
<dbReference type="Pfam" id="PF00078">
    <property type="entry name" value="RVT_1"/>
    <property type="match status" value="1"/>
</dbReference>
<evidence type="ECO:0000313" key="8">
    <source>
        <dbReference type="Proteomes" id="UP000708208"/>
    </source>
</evidence>
<dbReference type="InterPro" id="IPR050951">
    <property type="entry name" value="Retrovirus_Pol_polyprotein"/>
</dbReference>
<dbReference type="EMBL" id="CAJVCH010053079">
    <property type="protein sequence ID" value="CAG7718386.1"/>
    <property type="molecule type" value="Genomic_DNA"/>
</dbReference>
<evidence type="ECO:0000256" key="3">
    <source>
        <dbReference type="ARBA" id="ARBA00022759"/>
    </source>
</evidence>
<sequence>MATNSASVFENFDSKAEDFESYAERITSYMDFCGITGNNKVKFFIASIGSETFAILRRLACPKRPKELTFDECIKLLEEYFDPKPLQDVCRYKFRKRKQLENEKFATFHAALNELSVNCNFGDRMEEEIRSQIIFGVYDGRVQKQLFNTPNLTFKKAVEIITNFELANKSYNEVHVGENSSSSYTAAPNVKTEPNVNKVNERVKKNYFPASKKRRPPSKVPVAPSAKPDQNSVDVCYRCARKNHRAPECRFINSTCNSCKEVGHLATVCGKNHDEIRAVAFRKKNSSVKVVNTKHSLESVVDIGKVSAVSVSSAKNNDSELPPDKIFIVLAVNDKSVKFEADCGSDFTFMSLAECTKLGLKNKIQRAHRVFESYDHSSIELFGIVPVKVRYKSRVLNLRLRIVDGDYSTLLGRDWLLPFNIDVREHVNSTAKIYQTKLNDQNELLRKIEALHERGCCYFTKYDIRDAYMHKKFSKSASEIATVNTPKGLFHVNRMAQGLQMSATEWQSFIDDMTKLIQGCAAFYDDVKISSSSPEEHLRRIEEFLIACRKNNLRLHKDKCVLLTDKLDYLGYSVDKNGLHKTTEKVDAIIKAKRPENADQLKAFTGLCGYYARFVPNLSDIMHPLNLLQRKNARFVWSDECENSFRKIKEEIASERVLHHFDPNKKLILATDASPYALGAVLSHIDGNGNERPIAFASRSLTPTECRYSQIDKESLGIYWGVKKFFNYVYGRKFELQTDCQPLQSIF</sequence>
<keyword evidence="3" id="KW-0378">Hydrolase</keyword>
<dbReference type="SMART" id="SM00343">
    <property type="entry name" value="ZnF_C2HC"/>
    <property type="match status" value="2"/>
</dbReference>
<protein>
    <recommendedName>
        <fullName evidence="6">CCHC-type domain-containing protein</fullName>
    </recommendedName>
</protein>
<dbReference type="Proteomes" id="UP000708208">
    <property type="component" value="Unassembled WGS sequence"/>
</dbReference>
<dbReference type="GO" id="GO:0004519">
    <property type="term" value="F:endonuclease activity"/>
    <property type="evidence" value="ECO:0007669"/>
    <property type="project" value="UniProtKB-KW"/>
</dbReference>
<keyword evidence="3" id="KW-0255">Endonuclease</keyword>
<dbReference type="GO" id="GO:0008270">
    <property type="term" value="F:zinc ion binding"/>
    <property type="evidence" value="ECO:0007669"/>
    <property type="project" value="InterPro"/>
</dbReference>
<organism evidence="7 8">
    <name type="scientific">Allacma fusca</name>
    <dbReference type="NCBI Taxonomy" id="39272"/>
    <lineage>
        <taxon>Eukaryota</taxon>
        <taxon>Metazoa</taxon>
        <taxon>Ecdysozoa</taxon>
        <taxon>Arthropoda</taxon>
        <taxon>Hexapoda</taxon>
        <taxon>Collembola</taxon>
        <taxon>Symphypleona</taxon>
        <taxon>Sminthuridae</taxon>
        <taxon>Allacma</taxon>
    </lineage>
</organism>
<keyword evidence="1" id="KW-0808">Transferase</keyword>
<dbReference type="InterPro" id="IPR041577">
    <property type="entry name" value="RT_RNaseH_2"/>
</dbReference>
<dbReference type="CDD" id="cd09274">
    <property type="entry name" value="RNase_HI_RT_Ty3"/>
    <property type="match status" value="1"/>
</dbReference>
<evidence type="ECO:0000256" key="2">
    <source>
        <dbReference type="ARBA" id="ARBA00022722"/>
    </source>
</evidence>
<evidence type="ECO:0000256" key="1">
    <source>
        <dbReference type="ARBA" id="ARBA00022695"/>
    </source>
</evidence>
<dbReference type="InterPro" id="IPR001878">
    <property type="entry name" value="Znf_CCHC"/>
</dbReference>
<dbReference type="PANTHER" id="PTHR37984">
    <property type="entry name" value="PROTEIN CBG26694"/>
    <property type="match status" value="1"/>
</dbReference>
<proteinExistence type="predicted"/>
<dbReference type="Pfam" id="PF17919">
    <property type="entry name" value="RT_RNaseH_2"/>
    <property type="match status" value="1"/>
</dbReference>
<comment type="caution">
    <text evidence="7">The sequence shown here is derived from an EMBL/GenBank/DDBJ whole genome shotgun (WGS) entry which is preliminary data.</text>
</comment>
<keyword evidence="4" id="KW-0695">RNA-directed DNA polymerase</keyword>
<name>A0A8J2JDB1_9HEXA</name>
<dbReference type="InterPro" id="IPR000477">
    <property type="entry name" value="RT_dom"/>
</dbReference>
<dbReference type="FunFam" id="3.30.70.270:FF:000026">
    <property type="entry name" value="Transposon Ty3-G Gag-Pol polyprotein"/>
    <property type="match status" value="1"/>
</dbReference>
<feature type="domain" description="CCHC-type" evidence="6">
    <location>
        <begin position="255"/>
        <end position="271"/>
    </location>
</feature>
<evidence type="ECO:0000313" key="7">
    <source>
        <dbReference type="EMBL" id="CAG7718386.1"/>
    </source>
</evidence>
<evidence type="ECO:0000256" key="4">
    <source>
        <dbReference type="ARBA" id="ARBA00022918"/>
    </source>
</evidence>
<feature type="domain" description="CCHC-type" evidence="6">
    <location>
        <begin position="235"/>
        <end position="251"/>
    </location>
</feature>
<gene>
    <name evidence="7" type="ORF">AFUS01_LOCUS7779</name>
</gene>
<feature type="region of interest" description="Disordered" evidence="5">
    <location>
        <begin position="208"/>
        <end position="230"/>
    </location>
</feature>
<keyword evidence="2" id="KW-0540">Nuclease</keyword>
<reference evidence="7" key="1">
    <citation type="submission" date="2021-06" db="EMBL/GenBank/DDBJ databases">
        <authorList>
            <person name="Hodson N. C."/>
            <person name="Mongue J. A."/>
            <person name="Jaron S. K."/>
        </authorList>
    </citation>
    <scope>NUCLEOTIDE SEQUENCE</scope>
</reference>
<evidence type="ECO:0000259" key="6">
    <source>
        <dbReference type="SMART" id="SM00343"/>
    </source>
</evidence>
<evidence type="ECO:0000256" key="5">
    <source>
        <dbReference type="SAM" id="MobiDB-lite"/>
    </source>
</evidence>
<dbReference type="PANTHER" id="PTHR37984:SF9">
    <property type="entry name" value="INTEGRASE CATALYTIC DOMAIN-CONTAINING PROTEIN"/>
    <property type="match status" value="1"/>
</dbReference>